<name>A0A251V7T9_HELAN</name>
<dbReference type="InParanoid" id="A0A251V7T9"/>
<dbReference type="Proteomes" id="UP000215914">
    <property type="component" value="Chromosome 3"/>
</dbReference>
<gene>
    <name evidence="1" type="ORF">HannXRQ_Chr03g0076491</name>
</gene>
<proteinExistence type="predicted"/>
<dbReference type="AlphaFoldDB" id="A0A251V7T9"/>
<sequence length="50" mass="5743">MQSKEKLHDVHLVIDMWFYDACTPMNAYSMFLCAVTSNVDSILACRCNIL</sequence>
<dbReference type="EMBL" id="CM007892">
    <property type="protein sequence ID" value="OTG31514.1"/>
    <property type="molecule type" value="Genomic_DNA"/>
</dbReference>
<organism evidence="1 2">
    <name type="scientific">Helianthus annuus</name>
    <name type="common">Common sunflower</name>
    <dbReference type="NCBI Taxonomy" id="4232"/>
    <lineage>
        <taxon>Eukaryota</taxon>
        <taxon>Viridiplantae</taxon>
        <taxon>Streptophyta</taxon>
        <taxon>Embryophyta</taxon>
        <taxon>Tracheophyta</taxon>
        <taxon>Spermatophyta</taxon>
        <taxon>Magnoliopsida</taxon>
        <taxon>eudicotyledons</taxon>
        <taxon>Gunneridae</taxon>
        <taxon>Pentapetalae</taxon>
        <taxon>asterids</taxon>
        <taxon>campanulids</taxon>
        <taxon>Asterales</taxon>
        <taxon>Asteraceae</taxon>
        <taxon>Asteroideae</taxon>
        <taxon>Heliantheae alliance</taxon>
        <taxon>Heliantheae</taxon>
        <taxon>Helianthus</taxon>
    </lineage>
</organism>
<accession>A0A251V7T9</accession>
<keyword evidence="2" id="KW-1185">Reference proteome</keyword>
<protein>
    <submittedName>
        <fullName evidence="1">Uncharacterized protein</fullName>
    </submittedName>
</protein>
<reference evidence="2" key="1">
    <citation type="journal article" date="2017" name="Nature">
        <title>The sunflower genome provides insights into oil metabolism, flowering and Asterid evolution.</title>
        <authorList>
            <person name="Badouin H."/>
            <person name="Gouzy J."/>
            <person name="Grassa C.J."/>
            <person name="Murat F."/>
            <person name="Staton S.E."/>
            <person name="Cottret L."/>
            <person name="Lelandais-Briere C."/>
            <person name="Owens G.L."/>
            <person name="Carrere S."/>
            <person name="Mayjonade B."/>
            <person name="Legrand L."/>
            <person name="Gill N."/>
            <person name="Kane N.C."/>
            <person name="Bowers J.E."/>
            <person name="Hubner S."/>
            <person name="Bellec A."/>
            <person name="Berard A."/>
            <person name="Berges H."/>
            <person name="Blanchet N."/>
            <person name="Boniface M.C."/>
            <person name="Brunel D."/>
            <person name="Catrice O."/>
            <person name="Chaidir N."/>
            <person name="Claudel C."/>
            <person name="Donnadieu C."/>
            <person name="Faraut T."/>
            <person name="Fievet G."/>
            <person name="Helmstetter N."/>
            <person name="King M."/>
            <person name="Knapp S.J."/>
            <person name="Lai Z."/>
            <person name="Le Paslier M.C."/>
            <person name="Lippi Y."/>
            <person name="Lorenzon L."/>
            <person name="Mandel J.R."/>
            <person name="Marage G."/>
            <person name="Marchand G."/>
            <person name="Marquand E."/>
            <person name="Bret-Mestries E."/>
            <person name="Morien E."/>
            <person name="Nambeesan S."/>
            <person name="Nguyen T."/>
            <person name="Pegot-Espagnet P."/>
            <person name="Pouilly N."/>
            <person name="Raftis F."/>
            <person name="Sallet E."/>
            <person name="Schiex T."/>
            <person name="Thomas J."/>
            <person name="Vandecasteele C."/>
            <person name="Vares D."/>
            <person name="Vear F."/>
            <person name="Vautrin S."/>
            <person name="Crespi M."/>
            <person name="Mangin B."/>
            <person name="Burke J.M."/>
            <person name="Salse J."/>
            <person name="Munos S."/>
            <person name="Vincourt P."/>
            <person name="Rieseberg L.H."/>
            <person name="Langlade N.B."/>
        </authorList>
    </citation>
    <scope>NUCLEOTIDE SEQUENCE [LARGE SCALE GENOMIC DNA]</scope>
    <source>
        <strain evidence="2">cv. SF193</strain>
    </source>
</reference>
<evidence type="ECO:0000313" key="2">
    <source>
        <dbReference type="Proteomes" id="UP000215914"/>
    </source>
</evidence>
<evidence type="ECO:0000313" key="1">
    <source>
        <dbReference type="EMBL" id="OTG31514.1"/>
    </source>
</evidence>